<evidence type="ECO:0000256" key="13">
    <source>
        <dbReference type="ARBA" id="ARBA00045875"/>
    </source>
</evidence>
<dbReference type="SUPFAM" id="SSF57783">
    <property type="entry name" value="Zinc beta-ribbon"/>
    <property type="match status" value="1"/>
</dbReference>
<dbReference type="GeneTree" id="ENSGT00390000002288"/>
<evidence type="ECO:0000256" key="10">
    <source>
        <dbReference type="ARBA" id="ARBA00023242"/>
    </source>
</evidence>
<evidence type="ECO:0000256" key="1">
    <source>
        <dbReference type="ARBA" id="ARBA00004123"/>
    </source>
</evidence>
<feature type="domain" description="TFIIB-type" evidence="16">
    <location>
        <begin position="1"/>
        <end position="34"/>
    </location>
</feature>
<dbReference type="Gene3D" id="2.20.25.10">
    <property type="match status" value="1"/>
</dbReference>
<dbReference type="Pfam" id="PF21886">
    <property type="entry name" value="BRF2-like_C_cyclin_rpt"/>
    <property type="match status" value="1"/>
</dbReference>
<evidence type="ECO:0000256" key="11">
    <source>
        <dbReference type="ARBA" id="ARBA00039848"/>
    </source>
</evidence>
<keyword evidence="8" id="KW-0010">Activator</keyword>
<dbReference type="Ensembl" id="ENSAMXT00000039746.1">
    <property type="protein sequence ID" value="ENSAMXP00000038264.1"/>
    <property type="gene ID" value="ENSAMXG00000032308.1"/>
</dbReference>
<evidence type="ECO:0000256" key="6">
    <source>
        <dbReference type="ARBA" id="ARBA00022833"/>
    </source>
</evidence>
<evidence type="ECO:0000256" key="9">
    <source>
        <dbReference type="ARBA" id="ARBA00023163"/>
    </source>
</evidence>
<dbReference type="AlphaFoldDB" id="A0A3B1JAC9"/>
<evidence type="ECO:0000256" key="15">
    <source>
        <dbReference type="SAM" id="MobiDB-lite"/>
    </source>
</evidence>
<reference evidence="18" key="2">
    <citation type="journal article" date="2014" name="Nat. Commun.">
        <title>The cavefish genome reveals candidate genes for eye loss.</title>
        <authorList>
            <person name="McGaugh S.E."/>
            <person name="Gross J.B."/>
            <person name="Aken B."/>
            <person name="Blin M."/>
            <person name="Borowsky R."/>
            <person name="Chalopin D."/>
            <person name="Hinaux H."/>
            <person name="Jeffery W.R."/>
            <person name="Keene A."/>
            <person name="Ma L."/>
            <person name="Minx P."/>
            <person name="Murphy D."/>
            <person name="O'Quin K.E."/>
            <person name="Retaux S."/>
            <person name="Rohner N."/>
            <person name="Searle S.M."/>
            <person name="Stahl B.A."/>
            <person name="Tabin C."/>
            <person name="Volff J.N."/>
            <person name="Yoshizawa M."/>
            <person name="Warren W.C."/>
        </authorList>
    </citation>
    <scope>NUCLEOTIDE SEQUENCE [LARGE SCALE GENOMIC DNA]</scope>
    <source>
        <strain evidence="18">female</strain>
    </source>
</reference>
<keyword evidence="4" id="KW-0677">Repeat</keyword>
<dbReference type="SUPFAM" id="SSF47954">
    <property type="entry name" value="Cyclin-like"/>
    <property type="match status" value="2"/>
</dbReference>
<keyword evidence="10" id="KW-0539">Nucleus</keyword>
<evidence type="ECO:0000256" key="5">
    <source>
        <dbReference type="ARBA" id="ARBA00022771"/>
    </source>
</evidence>
<evidence type="ECO:0000256" key="14">
    <source>
        <dbReference type="PROSITE-ProRule" id="PRU00469"/>
    </source>
</evidence>
<keyword evidence="6" id="KW-0862">Zinc</keyword>
<organism evidence="17 18">
    <name type="scientific">Astyanax mexicanus</name>
    <name type="common">Blind cave fish</name>
    <name type="synonym">Astyanax fasciatus mexicanus</name>
    <dbReference type="NCBI Taxonomy" id="7994"/>
    <lineage>
        <taxon>Eukaryota</taxon>
        <taxon>Metazoa</taxon>
        <taxon>Chordata</taxon>
        <taxon>Craniata</taxon>
        <taxon>Vertebrata</taxon>
        <taxon>Euteleostomi</taxon>
        <taxon>Actinopterygii</taxon>
        <taxon>Neopterygii</taxon>
        <taxon>Teleostei</taxon>
        <taxon>Ostariophysi</taxon>
        <taxon>Characiformes</taxon>
        <taxon>Characoidei</taxon>
        <taxon>Acestrorhamphidae</taxon>
        <taxon>Acestrorhamphinae</taxon>
        <taxon>Astyanax</taxon>
    </lineage>
</organism>
<dbReference type="Proteomes" id="UP000018467">
    <property type="component" value="Unassembled WGS sequence"/>
</dbReference>
<keyword evidence="18" id="KW-1185">Reference proteome</keyword>
<dbReference type="GO" id="GO:0017025">
    <property type="term" value="F:TBP-class protein binding"/>
    <property type="evidence" value="ECO:0007669"/>
    <property type="project" value="TreeGrafter"/>
</dbReference>
<evidence type="ECO:0000256" key="12">
    <source>
        <dbReference type="ARBA" id="ARBA00042630"/>
    </source>
</evidence>
<proteinExistence type="inferred from homology"/>
<dbReference type="InterPro" id="IPR013137">
    <property type="entry name" value="Znf_TFIIB"/>
</dbReference>
<accession>A0A3B1JAC9</accession>
<comment type="subcellular location">
    <subcellularLocation>
        <location evidence="1">Nucleus</location>
    </subcellularLocation>
</comment>
<evidence type="ECO:0000256" key="7">
    <source>
        <dbReference type="ARBA" id="ARBA00023015"/>
    </source>
</evidence>
<evidence type="ECO:0000313" key="18">
    <source>
        <dbReference type="Proteomes" id="UP000018467"/>
    </source>
</evidence>
<reference evidence="17" key="4">
    <citation type="submission" date="2025-09" db="UniProtKB">
        <authorList>
            <consortium name="Ensembl"/>
        </authorList>
    </citation>
    <scope>IDENTIFICATION</scope>
</reference>
<protein>
    <recommendedName>
        <fullName evidence="11">Transcription factor IIIB 50 kDa subunit</fullName>
    </recommendedName>
    <alternativeName>
        <fullName evidence="12">B-related factor 2</fullName>
    </alternativeName>
</protein>
<dbReference type="InterPro" id="IPR000812">
    <property type="entry name" value="TFIIB"/>
</dbReference>
<comment type="function">
    <text evidence="13">General activator of RNA polymerase III transcription. Factor exclusively required for RNA polymerase III transcription of genes with promoter elements upstream of the initiation sites. Contributes to the regulation of gene expression; functions as activator in the absence of oxidative stress. Down-regulates expression of target genes in response to oxidative stress. Overexpression protects cells against apoptosis in response to oxidative stress.</text>
</comment>
<feature type="region of interest" description="Disordered" evidence="15">
    <location>
        <begin position="327"/>
        <end position="429"/>
    </location>
</feature>
<feature type="compositionally biased region" description="Acidic residues" evidence="15">
    <location>
        <begin position="418"/>
        <end position="427"/>
    </location>
</feature>
<dbReference type="GO" id="GO:0008270">
    <property type="term" value="F:zinc ion binding"/>
    <property type="evidence" value="ECO:0007669"/>
    <property type="project" value="UniProtKB-KW"/>
</dbReference>
<dbReference type="InterPro" id="IPR036915">
    <property type="entry name" value="Cyclin-like_sf"/>
</dbReference>
<dbReference type="PANTHER" id="PTHR11618:SF5">
    <property type="entry name" value="TRANSCRIPTION FACTOR IIIB 50 KDA SUBUNIT"/>
    <property type="match status" value="1"/>
</dbReference>
<keyword evidence="9" id="KW-0804">Transcription</keyword>
<evidence type="ECO:0000256" key="8">
    <source>
        <dbReference type="ARBA" id="ARBA00023159"/>
    </source>
</evidence>
<dbReference type="PROSITE" id="PS51134">
    <property type="entry name" value="ZF_TFIIB"/>
    <property type="match status" value="1"/>
</dbReference>
<keyword evidence="5 14" id="KW-0863">Zinc-finger</keyword>
<evidence type="ECO:0000256" key="4">
    <source>
        <dbReference type="ARBA" id="ARBA00022737"/>
    </source>
</evidence>
<evidence type="ECO:0000256" key="3">
    <source>
        <dbReference type="ARBA" id="ARBA00022723"/>
    </source>
</evidence>
<reference evidence="17" key="3">
    <citation type="submission" date="2025-08" db="UniProtKB">
        <authorList>
            <consortium name="Ensembl"/>
        </authorList>
    </citation>
    <scope>IDENTIFICATION</scope>
</reference>
<dbReference type="FunCoup" id="A0A3B1JAC9">
    <property type="interactions" value="227"/>
</dbReference>
<dbReference type="InParanoid" id="A0A3B1JAC9"/>
<evidence type="ECO:0000256" key="2">
    <source>
        <dbReference type="ARBA" id="ARBA00010857"/>
    </source>
</evidence>
<evidence type="ECO:0000313" key="17">
    <source>
        <dbReference type="Ensembl" id="ENSAMXP00000038264.1"/>
    </source>
</evidence>
<comment type="similarity">
    <text evidence="2">Belongs to the TFIIB family.</text>
</comment>
<feature type="compositionally biased region" description="Polar residues" evidence="15">
    <location>
        <begin position="330"/>
        <end position="339"/>
    </location>
</feature>
<name>A0A3B1JAC9_ASTMX</name>
<evidence type="ECO:0000259" key="16">
    <source>
        <dbReference type="PROSITE" id="PS51134"/>
    </source>
</evidence>
<dbReference type="Gene3D" id="1.10.472.10">
    <property type="entry name" value="Cyclin-like"/>
    <property type="match status" value="2"/>
</dbReference>
<feature type="compositionally biased region" description="Polar residues" evidence="15">
    <location>
        <begin position="367"/>
        <end position="378"/>
    </location>
</feature>
<dbReference type="GO" id="GO:0097550">
    <property type="term" value="C:transcription preinitiation complex"/>
    <property type="evidence" value="ECO:0007669"/>
    <property type="project" value="TreeGrafter"/>
</dbReference>
<dbReference type="Bgee" id="ENSAMXG00000032308">
    <property type="expression patterns" value="Expressed in testis and 10 other cell types or tissues"/>
</dbReference>
<sequence length="452" mass="49924">MVGPCPECGSSNVVEDDLYSQKQWVCEDCGSLVSEGVFTTTLSDEQHSRTVPYYESTETSKKPCPNLIKGLIRVRALCRILRVPGDMESGAVSLFERAYGNPAFLQVRLQKKEVLGGACILLICRQNNRPVTMGTISNLLEVELAFVGVVYQDLIKALNIEPSTATSLINMLESYCYGYKLSPGEVAEVFAETPRRLVERSTALAELAADTWLVTGRQPLPLLMACVYVAWQSLKPMGRMKVSLNKFCVIGGLGKEVCGARKDTAHKRVVELRDVLCKLGKELPWLRGDTVEPGTVAKLVDDILKHRQALHLKAMRHYEEELQLQFGDQLASSDSSAPATSKAGDKSEPDPSPQSELSPSESKLKGRSQNLSTVNTTEVGGEPPAGELHWGKRHLFLPPSVRPDKQRRVDPPVPAVTGDEEISDSEIETYIRSPEEIRKYLTVQQKLKEDGD</sequence>
<keyword evidence="7" id="KW-0805">Transcription regulation</keyword>
<reference evidence="18" key="1">
    <citation type="submission" date="2013-03" db="EMBL/GenBank/DDBJ databases">
        <authorList>
            <person name="Jeffery W."/>
            <person name="Warren W."/>
            <person name="Wilson R.K."/>
        </authorList>
    </citation>
    <scope>NUCLEOTIDE SEQUENCE</scope>
    <source>
        <strain evidence="18">female</strain>
    </source>
</reference>
<dbReference type="GO" id="GO:0005634">
    <property type="term" value="C:nucleus"/>
    <property type="evidence" value="ECO:0007669"/>
    <property type="project" value="UniProtKB-SubCell"/>
</dbReference>
<dbReference type="PANTHER" id="PTHR11618">
    <property type="entry name" value="TRANSCRIPTION INITIATION FACTOR IIB-RELATED"/>
    <property type="match status" value="1"/>
</dbReference>
<dbReference type="STRING" id="7994.ENSAMXP00000038264"/>
<dbReference type="InterPro" id="IPR054078">
    <property type="entry name" value="BRF2-like_C"/>
</dbReference>
<keyword evidence="3" id="KW-0479">Metal-binding</keyword>
<dbReference type="GO" id="GO:0070897">
    <property type="term" value="P:transcription preinitiation complex assembly"/>
    <property type="evidence" value="ECO:0007669"/>
    <property type="project" value="InterPro"/>
</dbReference>